<keyword evidence="3" id="KW-1185">Reference proteome</keyword>
<dbReference type="CDD" id="cd00158">
    <property type="entry name" value="RHOD"/>
    <property type="match status" value="1"/>
</dbReference>
<accession>A0A5J5B4J9</accession>
<dbReference type="PANTHER" id="PTHR45431">
    <property type="entry name" value="RHODANESE-LIKE DOMAIN-CONTAINING PROTEIN 15, CHLOROPLASTIC"/>
    <property type="match status" value="1"/>
</dbReference>
<name>A0A5J5B4J9_9ASTE</name>
<dbReference type="PROSITE" id="PS50206">
    <property type="entry name" value="RHODANESE_3"/>
    <property type="match status" value="1"/>
</dbReference>
<dbReference type="EMBL" id="CM018038">
    <property type="protein sequence ID" value="KAA8537454.1"/>
    <property type="molecule type" value="Genomic_DNA"/>
</dbReference>
<dbReference type="Gene3D" id="3.40.250.10">
    <property type="entry name" value="Rhodanese-like domain"/>
    <property type="match status" value="1"/>
</dbReference>
<organism evidence="2 3">
    <name type="scientific">Nyssa sinensis</name>
    <dbReference type="NCBI Taxonomy" id="561372"/>
    <lineage>
        <taxon>Eukaryota</taxon>
        <taxon>Viridiplantae</taxon>
        <taxon>Streptophyta</taxon>
        <taxon>Embryophyta</taxon>
        <taxon>Tracheophyta</taxon>
        <taxon>Spermatophyta</taxon>
        <taxon>Magnoliopsida</taxon>
        <taxon>eudicotyledons</taxon>
        <taxon>Gunneridae</taxon>
        <taxon>Pentapetalae</taxon>
        <taxon>asterids</taxon>
        <taxon>Cornales</taxon>
        <taxon>Nyssaceae</taxon>
        <taxon>Nyssa</taxon>
    </lineage>
</organism>
<dbReference type="InterPro" id="IPR036873">
    <property type="entry name" value="Rhodanese-like_dom_sf"/>
</dbReference>
<dbReference type="InterPro" id="IPR052367">
    <property type="entry name" value="Thiosulfate_ST/Rhodanese-like"/>
</dbReference>
<dbReference type="Proteomes" id="UP000325577">
    <property type="component" value="Linkage Group LG15"/>
</dbReference>
<evidence type="ECO:0000313" key="3">
    <source>
        <dbReference type="Proteomes" id="UP000325577"/>
    </source>
</evidence>
<dbReference type="SMART" id="SM00450">
    <property type="entry name" value="RHOD"/>
    <property type="match status" value="1"/>
</dbReference>
<sequence length="182" mass="19703">MARRFFASSAGLMLPLALRQQSRNVRHSSATATTLQSGLRHLNIDSARNTVSNFGSMTDAGKKSEPINEPRSVAVNVALELQQAGHRYLDVRTYDEFNFGHALGAMNIPYMFKTGAGMSKNPKFLEEVSSHFEKDDEIIIGCQSGKRSLMAAADLLSAGFTSVTNVAGGYSAWADNGLPTDK</sequence>
<evidence type="ECO:0000259" key="1">
    <source>
        <dbReference type="PROSITE" id="PS50206"/>
    </source>
</evidence>
<dbReference type="Pfam" id="PF00581">
    <property type="entry name" value="Rhodanese"/>
    <property type="match status" value="1"/>
</dbReference>
<dbReference type="InterPro" id="IPR001763">
    <property type="entry name" value="Rhodanese-like_dom"/>
</dbReference>
<feature type="domain" description="Rhodanese" evidence="1">
    <location>
        <begin position="82"/>
        <end position="182"/>
    </location>
</feature>
<dbReference type="FunFam" id="3.40.250.10:FF:000062">
    <property type="entry name" value="Thiosulfate sulfurtransferase 16, chloroplastic"/>
    <property type="match status" value="1"/>
</dbReference>
<proteinExistence type="predicted"/>
<reference evidence="2 3" key="1">
    <citation type="submission" date="2019-09" db="EMBL/GenBank/DDBJ databases">
        <title>A chromosome-level genome assembly of the Chinese tupelo Nyssa sinensis.</title>
        <authorList>
            <person name="Yang X."/>
            <person name="Kang M."/>
            <person name="Yang Y."/>
            <person name="Xiong H."/>
            <person name="Wang M."/>
            <person name="Zhang Z."/>
            <person name="Wang Z."/>
            <person name="Wu H."/>
            <person name="Ma T."/>
            <person name="Liu J."/>
            <person name="Xi Z."/>
        </authorList>
    </citation>
    <scope>NUCLEOTIDE SEQUENCE [LARGE SCALE GENOMIC DNA]</scope>
    <source>
        <strain evidence="2">J267</strain>
        <tissue evidence="2">Leaf</tissue>
    </source>
</reference>
<evidence type="ECO:0000313" key="2">
    <source>
        <dbReference type="EMBL" id="KAA8537454.1"/>
    </source>
</evidence>
<gene>
    <name evidence="2" type="ORF">F0562_026859</name>
</gene>
<dbReference type="OrthoDB" id="566238at2759"/>
<dbReference type="PANTHER" id="PTHR45431:SF6">
    <property type="entry name" value="RHODANESE DOMAIN-CONTAINING PROTEIN"/>
    <property type="match status" value="1"/>
</dbReference>
<dbReference type="AlphaFoldDB" id="A0A5J5B4J9"/>
<protein>
    <recommendedName>
        <fullName evidence="1">Rhodanese domain-containing protein</fullName>
    </recommendedName>
</protein>
<dbReference type="SUPFAM" id="SSF52821">
    <property type="entry name" value="Rhodanese/Cell cycle control phosphatase"/>
    <property type="match status" value="1"/>
</dbReference>